<organism evidence="1">
    <name type="scientific">Trypanosoma brucei equiperdum</name>
    <dbReference type="NCBI Taxonomy" id="630700"/>
    <lineage>
        <taxon>Eukaryota</taxon>
        <taxon>Discoba</taxon>
        <taxon>Euglenozoa</taxon>
        <taxon>Kinetoplastea</taxon>
        <taxon>Metakinetoplastina</taxon>
        <taxon>Trypanosomatida</taxon>
        <taxon>Trypanosomatidae</taxon>
        <taxon>Trypanosoma</taxon>
    </lineage>
</organism>
<protein>
    <submittedName>
        <fullName evidence="1">Uncharacterized protein</fullName>
    </submittedName>
</protein>
<comment type="caution">
    <text evidence="1">The sequence shown here is derived from an EMBL/GenBank/DDBJ whole genome shotgun (WGS) entry which is preliminary data.</text>
</comment>
<dbReference type="AlphaFoldDB" id="A0A3L6L5H4"/>
<sequence length="235" mass="24882">MRCFFREGESPAVTRARLGLLGPRDLTCVLRTILAKRDTTNGDAGEALERTSVTTILELLTDMLPSTAAEDLHNVVVALTPLLSRSEFSDHPKLSTDACASESCEAGVGLKRFLAHVAVVMGNDAERFSVPVLLDMIEHLHAPHRLISPAAAAIILSYLVPLGNETEGTQRAGEGSLDDEIDVGAPSMHNGAGATVEIGNTFDAIVSLLQSIVNTAPESPIASVPRTGDVHHKCS</sequence>
<evidence type="ECO:0000313" key="1">
    <source>
        <dbReference type="EMBL" id="RHW71475.1"/>
    </source>
</evidence>
<dbReference type="Proteomes" id="UP000266743">
    <property type="component" value="Chromosome 7"/>
</dbReference>
<reference evidence="1" key="1">
    <citation type="submission" date="2018-09" db="EMBL/GenBank/DDBJ databases">
        <title>whole genome sequence of T. equiperdum IVM-t1 strain.</title>
        <authorList>
            <person name="Suganuma K."/>
        </authorList>
    </citation>
    <scope>NUCLEOTIDE SEQUENCE [LARGE SCALE GENOMIC DNA]</scope>
    <source>
        <strain evidence="1">IVM-t1</strain>
    </source>
</reference>
<gene>
    <name evidence="1" type="ORF">DPX39_070065200</name>
</gene>
<name>A0A3L6L5H4_9TRYP</name>
<dbReference type="EMBL" id="QSBY01000007">
    <property type="protein sequence ID" value="RHW71475.1"/>
    <property type="molecule type" value="Genomic_DNA"/>
</dbReference>
<proteinExistence type="predicted"/>
<accession>A0A3L6L5H4</accession>